<gene>
    <name evidence="3" type="ORF">A4X03_0g6638</name>
</gene>
<keyword evidence="2" id="KW-0812">Transmembrane</keyword>
<feature type="transmembrane region" description="Helical" evidence="2">
    <location>
        <begin position="248"/>
        <end position="271"/>
    </location>
</feature>
<dbReference type="Proteomes" id="UP000077671">
    <property type="component" value="Unassembled WGS sequence"/>
</dbReference>
<accession>A0A8T8SUG2</accession>
<reference evidence="3" key="1">
    <citation type="submission" date="2016-04" db="EMBL/GenBank/DDBJ databases">
        <authorList>
            <person name="Nguyen H.D."/>
            <person name="Kesanakurti P."/>
            <person name="Cullis J."/>
            <person name="Levesque C.A."/>
            <person name="Hambleton S."/>
        </authorList>
    </citation>
    <scope>NUCLEOTIDE SEQUENCE</scope>
    <source>
        <strain evidence="3">DAOMC 238032</strain>
    </source>
</reference>
<feature type="compositionally biased region" description="Acidic residues" evidence="1">
    <location>
        <begin position="599"/>
        <end position="636"/>
    </location>
</feature>
<proteinExistence type="predicted"/>
<dbReference type="InterPro" id="IPR050846">
    <property type="entry name" value="TLCD"/>
</dbReference>
<dbReference type="PANTHER" id="PTHR13439:SF72">
    <property type="entry name" value="TLC DOMAIN-CONTAINING PROTEIN"/>
    <property type="match status" value="1"/>
</dbReference>
<dbReference type="EMBL" id="LWDD02001330">
    <property type="protein sequence ID" value="KAE8249254.1"/>
    <property type="molecule type" value="Genomic_DNA"/>
</dbReference>
<protein>
    <recommendedName>
        <fullName evidence="5">TLC domain-containing protein</fullName>
    </recommendedName>
</protein>
<feature type="transmembrane region" description="Helical" evidence="2">
    <location>
        <begin position="51"/>
        <end position="68"/>
    </location>
</feature>
<sequence>MVNFTFPPDSPLRSPDFYRLLLLSLLIQHSIWHILANTVLKGTHNLKKRSWILTTLAAFVMTASIPFLRDLLLPPDVLGSVASIILQFSNITKANIPANVRGVLVEKAVEAARANATWQFFSLAEIHPRTFTVTHPLCAFFIAYLLSDLALGAIFYPSMMNMASGWVHHTAYIFFFSYWLHRGWGHIAATAAVFELPTFVMGIACLYPPLRSNMGFTISFFITRVGLHFGILYATYTKKGRNAPGIDGSWAPFICVAVTYPMHLFWGYKCILSVQKRMRKRSLSRKAKLEEGTLSARDAQDLTAASEKARANPTELLSKRRRPNFAQNLRLQIPAIAANAGRFFNGLAPPDTTSALNTPAITPTGGAVPVYANFGSAAPVLALHKAARAAADRLGRGRKQSTSSLAGSLSELDTEPESVASSSALERRPSLQNNSKRHSTGGSTTPFGTVAVIPLDAGPDARDKTPFLAIRSQAETTDRARRLVADAVRKAWAQRAPESWKREWDEEEKRVRKERAKRAKRRAEAVKAKKAAKEDQNGKREAKSGSSRPSSAGGRPSLDGTTDVGESSSRSSFDIDDVDSVFEDALGGVDPASYTDVESSLEDDDDEEEEEEEDDLLLLDDSSAEDDGDLKDDEAVEAAKLSKMEKRKAAARRAIIRAVRRAINGQEPASDTEAFIGEGGLEDEEDDADDDASEEDEEEGPIDENDFFAQAALAQRRTERATAKAERAALRKQQRLDNKAKNNKRRRLFFDRSLAPLDWKAFVRLLPAEFSKDQDSFVVREMQVERAEGANERRKRIVGDLRRRLEVARRDVVVCD</sequence>
<reference evidence="3" key="2">
    <citation type="journal article" date="2019" name="IMA Fungus">
        <title>Genome sequencing and comparison of five Tilletia species to identify candidate genes for the detection of regulated species infecting wheat.</title>
        <authorList>
            <person name="Nguyen H.D.T."/>
            <person name="Sultana T."/>
            <person name="Kesanakurti P."/>
            <person name="Hambleton S."/>
        </authorList>
    </citation>
    <scope>NUCLEOTIDE SEQUENCE</scope>
    <source>
        <strain evidence="3">DAOMC 238032</strain>
    </source>
</reference>
<dbReference type="GO" id="GO:0055088">
    <property type="term" value="P:lipid homeostasis"/>
    <property type="evidence" value="ECO:0007669"/>
    <property type="project" value="TreeGrafter"/>
</dbReference>
<evidence type="ECO:0000256" key="1">
    <source>
        <dbReference type="SAM" id="MobiDB-lite"/>
    </source>
</evidence>
<feature type="region of interest" description="Disordered" evidence="1">
    <location>
        <begin position="510"/>
        <end position="647"/>
    </location>
</feature>
<feature type="compositionally biased region" description="Low complexity" evidence="1">
    <location>
        <begin position="544"/>
        <end position="557"/>
    </location>
</feature>
<dbReference type="GO" id="GO:0005783">
    <property type="term" value="C:endoplasmic reticulum"/>
    <property type="evidence" value="ECO:0007669"/>
    <property type="project" value="TreeGrafter"/>
</dbReference>
<keyword evidence="2" id="KW-0472">Membrane</keyword>
<dbReference type="PANTHER" id="PTHR13439">
    <property type="entry name" value="CT120 PROTEIN"/>
    <property type="match status" value="1"/>
</dbReference>
<feature type="transmembrane region" description="Helical" evidence="2">
    <location>
        <begin position="20"/>
        <end position="39"/>
    </location>
</feature>
<organism evidence="3 4">
    <name type="scientific">Tilletia caries</name>
    <name type="common">wheat bunt fungus</name>
    <dbReference type="NCBI Taxonomy" id="13290"/>
    <lineage>
        <taxon>Eukaryota</taxon>
        <taxon>Fungi</taxon>
        <taxon>Dikarya</taxon>
        <taxon>Basidiomycota</taxon>
        <taxon>Ustilaginomycotina</taxon>
        <taxon>Exobasidiomycetes</taxon>
        <taxon>Tilletiales</taxon>
        <taxon>Tilletiaceae</taxon>
        <taxon>Tilletia</taxon>
    </lineage>
</organism>
<feature type="compositionally biased region" description="Basic residues" evidence="1">
    <location>
        <begin position="512"/>
        <end position="521"/>
    </location>
</feature>
<feature type="region of interest" description="Disordered" evidence="1">
    <location>
        <begin position="661"/>
        <end position="705"/>
    </location>
</feature>
<feature type="compositionally biased region" description="Polar residues" evidence="1">
    <location>
        <begin position="419"/>
        <end position="447"/>
    </location>
</feature>
<name>A0A8T8SUG2_9BASI</name>
<comment type="caution">
    <text evidence="3">The sequence shown here is derived from an EMBL/GenBank/DDBJ whole genome shotgun (WGS) entry which is preliminary data.</text>
</comment>
<feature type="region of interest" description="Disordered" evidence="1">
    <location>
        <begin position="393"/>
        <end position="463"/>
    </location>
</feature>
<dbReference type="AlphaFoldDB" id="A0A8T8SUG2"/>
<evidence type="ECO:0000313" key="4">
    <source>
        <dbReference type="Proteomes" id="UP000077671"/>
    </source>
</evidence>
<feature type="transmembrane region" description="Helical" evidence="2">
    <location>
        <begin position="133"/>
        <end position="156"/>
    </location>
</feature>
<evidence type="ECO:0000313" key="3">
    <source>
        <dbReference type="EMBL" id="KAE8249254.1"/>
    </source>
</evidence>
<feature type="compositionally biased region" description="Basic and acidic residues" evidence="1">
    <location>
        <begin position="522"/>
        <end position="543"/>
    </location>
</feature>
<feature type="compositionally biased region" description="Acidic residues" evidence="1">
    <location>
        <begin position="680"/>
        <end position="705"/>
    </location>
</feature>
<evidence type="ECO:0008006" key="5">
    <source>
        <dbReference type="Google" id="ProtNLM"/>
    </source>
</evidence>
<evidence type="ECO:0000256" key="2">
    <source>
        <dbReference type="SAM" id="Phobius"/>
    </source>
</evidence>
<keyword evidence="2" id="KW-1133">Transmembrane helix</keyword>
<feature type="transmembrane region" description="Helical" evidence="2">
    <location>
        <begin position="214"/>
        <end position="236"/>
    </location>
</feature>